<sequence>MSFTQQGIHAEIEALTGRIIADRRHLHQHAETSLKEFGTAKYIADRLDELGIGHVKVGETGVLGTLEGAGPGRTLMLRADIDALPLRDGCGAEWANTTSEANHACGHDGHVSALLAAAEVLAAHRADFNGTIKFAFQQAEEIGAGGLIFEKQGVLEGLDQVFGLHLSSELPVGTVSATAGPQWASVDHFSIDVHGKGGHVSRPHLCRDALVAGASIVVEAQQIVSRELDPFAEAVVGIGTFTSGENYNIIASSAHIEGTVRAFDEQVRATVLASLERIADATARAHNTTAEFTRTVYADVLDNDPEAARFAARVALEVPGVEQVVTNSPKSAGGDDFAVFLHHAPGVYARVGSGGTPATSHPHHTYEFALDEAALPIAAELHAGYTLRWLAGGYEG</sequence>
<evidence type="ECO:0000313" key="4">
    <source>
        <dbReference type="EMBL" id="SPF69479.1"/>
    </source>
</evidence>
<dbReference type="OrthoDB" id="9777385at2"/>
<dbReference type="SUPFAM" id="SSF53187">
    <property type="entry name" value="Zn-dependent exopeptidases"/>
    <property type="match status" value="1"/>
</dbReference>
<keyword evidence="1 4" id="KW-0378">Hydrolase</keyword>
<dbReference type="InterPro" id="IPR002933">
    <property type="entry name" value="Peptidase_M20"/>
</dbReference>
<name>A0A375I7Q4_9ACTN</name>
<dbReference type="Gene3D" id="3.30.70.360">
    <property type="match status" value="1"/>
</dbReference>
<dbReference type="AlphaFoldDB" id="A0A375I7Q4"/>
<dbReference type="NCBIfam" id="TIGR01891">
    <property type="entry name" value="amidohydrolases"/>
    <property type="match status" value="1"/>
</dbReference>
<dbReference type="Pfam" id="PF01546">
    <property type="entry name" value="Peptidase_M20"/>
    <property type="match status" value="1"/>
</dbReference>
<accession>A0A375I7Q4</accession>
<feature type="binding site" evidence="2">
    <location>
        <position position="141"/>
    </location>
    <ligand>
        <name>Mn(2+)</name>
        <dbReference type="ChEBI" id="CHEBI:29035"/>
        <label>2</label>
    </ligand>
</feature>
<keyword evidence="2" id="KW-0464">Manganese</keyword>
<dbReference type="SUPFAM" id="SSF55031">
    <property type="entry name" value="Bacterial exopeptidase dimerisation domain"/>
    <property type="match status" value="1"/>
</dbReference>
<dbReference type="InterPro" id="IPR017439">
    <property type="entry name" value="Amidohydrolase"/>
</dbReference>
<dbReference type="GO" id="GO:0050118">
    <property type="term" value="F:N-acetyldiaminopimelate deacetylase activity"/>
    <property type="evidence" value="ECO:0007669"/>
    <property type="project" value="UniProtKB-ARBA"/>
</dbReference>
<keyword evidence="2" id="KW-0479">Metal-binding</keyword>
<dbReference type="FunFam" id="3.30.70.360:FF:000001">
    <property type="entry name" value="N-acetyldiaminopimelate deacetylase"/>
    <property type="match status" value="1"/>
</dbReference>
<evidence type="ECO:0000256" key="2">
    <source>
        <dbReference type="PIRSR" id="PIRSR005962-1"/>
    </source>
</evidence>
<dbReference type="InterPro" id="IPR011650">
    <property type="entry name" value="Peptidase_M20_dimer"/>
</dbReference>
<dbReference type="GO" id="GO:0019877">
    <property type="term" value="P:diaminopimelate biosynthetic process"/>
    <property type="evidence" value="ECO:0007669"/>
    <property type="project" value="UniProtKB-ARBA"/>
</dbReference>
<gene>
    <name evidence="4" type="ORF">PROPJV5_2462</name>
</gene>
<reference evidence="5" key="1">
    <citation type="submission" date="2018-02" db="EMBL/GenBank/DDBJ databases">
        <authorList>
            <person name="Hornung B."/>
        </authorList>
    </citation>
    <scope>NUCLEOTIDE SEQUENCE [LARGE SCALE GENOMIC DNA]</scope>
</reference>
<dbReference type="RefSeq" id="WP_119716559.1">
    <property type="nucleotide sequence ID" value="NZ_OMOH01000014.1"/>
</dbReference>
<dbReference type="Proteomes" id="UP000265962">
    <property type="component" value="Unassembled WGS sequence"/>
</dbReference>
<feature type="domain" description="Peptidase M20 dimerisation" evidence="3">
    <location>
        <begin position="189"/>
        <end position="285"/>
    </location>
</feature>
<dbReference type="InterPro" id="IPR036264">
    <property type="entry name" value="Bact_exopeptidase_dim_dom"/>
</dbReference>
<organism evidence="4 5">
    <name type="scientific">Propionibacterium ruminifibrarum</name>
    <dbReference type="NCBI Taxonomy" id="1962131"/>
    <lineage>
        <taxon>Bacteria</taxon>
        <taxon>Bacillati</taxon>
        <taxon>Actinomycetota</taxon>
        <taxon>Actinomycetes</taxon>
        <taxon>Propionibacteriales</taxon>
        <taxon>Propionibacteriaceae</taxon>
        <taxon>Propionibacterium</taxon>
    </lineage>
</organism>
<dbReference type="EC" id="3.-.-.-" evidence="4"/>
<dbReference type="EMBL" id="OMOH01000014">
    <property type="protein sequence ID" value="SPF69479.1"/>
    <property type="molecule type" value="Genomic_DNA"/>
</dbReference>
<dbReference type="GO" id="GO:0046872">
    <property type="term" value="F:metal ion binding"/>
    <property type="evidence" value="ECO:0007669"/>
    <property type="project" value="UniProtKB-KW"/>
</dbReference>
<dbReference type="Pfam" id="PF07687">
    <property type="entry name" value="M20_dimer"/>
    <property type="match status" value="1"/>
</dbReference>
<dbReference type="Gene3D" id="3.40.630.10">
    <property type="entry name" value="Zn peptidases"/>
    <property type="match status" value="1"/>
</dbReference>
<evidence type="ECO:0000313" key="5">
    <source>
        <dbReference type="Proteomes" id="UP000265962"/>
    </source>
</evidence>
<evidence type="ECO:0000259" key="3">
    <source>
        <dbReference type="Pfam" id="PF07687"/>
    </source>
</evidence>
<feature type="binding site" evidence="2">
    <location>
        <position position="364"/>
    </location>
    <ligand>
        <name>Mn(2+)</name>
        <dbReference type="ChEBI" id="CHEBI:29035"/>
        <label>2</label>
    </ligand>
</feature>
<evidence type="ECO:0000256" key="1">
    <source>
        <dbReference type="ARBA" id="ARBA00022801"/>
    </source>
</evidence>
<proteinExistence type="predicted"/>
<dbReference type="PIRSF" id="PIRSF005962">
    <property type="entry name" value="Pept_M20D_amidohydro"/>
    <property type="match status" value="1"/>
</dbReference>
<feature type="binding site" evidence="2">
    <location>
        <position position="105"/>
    </location>
    <ligand>
        <name>Mn(2+)</name>
        <dbReference type="ChEBI" id="CHEBI:29035"/>
        <label>2</label>
    </ligand>
</feature>
<dbReference type="PANTHER" id="PTHR11014">
    <property type="entry name" value="PEPTIDASE M20 FAMILY MEMBER"/>
    <property type="match status" value="1"/>
</dbReference>
<protein>
    <submittedName>
        <fullName evidence="4">Peptidase M20</fullName>
        <ecNumber evidence="4">3.-.-.-</ecNumber>
    </submittedName>
</protein>
<feature type="binding site" evidence="2">
    <location>
        <position position="107"/>
    </location>
    <ligand>
        <name>Mn(2+)</name>
        <dbReference type="ChEBI" id="CHEBI:29035"/>
        <label>2</label>
    </ligand>
</feature>
<dbReference type="PANTHER" id="PTHR11014:SF63">
    <property type="entry name" value="METALLOPEPTIDASE, PUTATIVE (AFU_ORTHOLOGUE AFUA_6G09600)-RELATED"/>
    <property type="match status" value="1"/>
</dbReference>
<feature type="binding site" evidence="2">
    <location>
        <position position="165"/>
    </location>
    <ligand>
        <name>Mn(2+)</name>
        <dbReference type="ChEBI" id="CHEBI:29035"/>
        <label>2</label>
    </ligand>
</feature>
<keyword evidence="5" id="KW-1185">Reference proteome</keyword>
<comment type="cofactor">
    <cofactor evidence="2">
        <name>Mn(2+)</name>
        <dbReference type="ChEBI" id="CHEBI:29035"/>
    </cofactor>
    <text evidence="2">The Mn(2+) ion enhances activity.</text>
</comment>